<evidence type="ECO:0000313" key="2">
    <source>
        <dbReference type="Proteomes" id="UP000502608"/>
    </source>
</evidence>
<sequence length="183" mass="20189">MNSQPKRSNKTLFILLLAFVLPVAAAKLVLSLDLYHGGATNKGALLDTHLTYEALEIENPKPHLWQMVYLLPANCAQQCQDSLYVLKQSYIALGRDRDRVSPVILLQPDSDTQALEQLQIQFETVNANNKIASVFANQPVIIVDPLGSLVMQYDSVAGRDASISQGKAMIADLRKMLKLSRVG</sequence>
<proteinExistence type="predicted"/>
<gene>
    <name evidence="1" type="ORF">HBH39_01050</name>
</gene>
<dbReference type="RefSeq" id="WP_167674782.1">
    <property type="nucleotide sequence ID" value="NZ_CP050313.1"/>
</dbReference>
<evidence type="ECO:0000313" key="1">
    <source>
        <dbReference type="EMBL" id="QIR13244.1"/>
    </source>
</evidence>
<evidence type="ECO:0008006" key="3">
    <source>
        <dbReference type="Google" id="ProtNLM"/>
    </source>
</evidence>
<reference evidence="1 2" key="1">
    <citation type="submission" date="2020-03" db="EMBL/GenBank/DDBJ databases">
        <title>Complete genome sequence of Shewanella sp.</title>
        <authorList>
            <person name="Kim Y.-S."/>
            <person name="Kim S.-J."/>
            <person name="Jung H.-K."/>
            <person name="Kim K.-H."/>
        </authorList>
    </citation>
    <scope>NUCLEOTIDE SEQUENCE [LARGE SCALE GENOMIC DNA]</scope>
    <source>
        <strain evidence="1 2">PN3F2</strain>
    </source>
</reference>
<dbReference type="AlphaFoldDB" id="A0A6G9QFC4"/>
<organism evidence="1 2">
    <name type="scientific">Shewanella aestuarii</name>
    <dbReference type="NCBI Taxonomy" id="1028752"/>
    <lineage>
        <taxon>Bacteria</taxon>
        <taxon>Pseudomonadati</taxon>
        <taxon>Pseudomonadota</taxon>
        <taxon>Gammaproteobacteria</taxon>
        <taxon>Alteromonadales</taxon>
        <taxon>Shewanellaceae</taxon>
        <taxon>Shewanella</taxon>
    </lineage>
</organism>
<keyword evidence="2" id="KW-1185">Reference proteome</keyword>
<name>A0A6G9QFC4_9GAMM</name>
<dbReference type="EMBL" id="CP050313">
    <property type="protein sequence ID" value="QIR13244.1"/>
    <property type="molecule type" value="Genomic_DNA"/>
</dbReference>
<dbReference type="Proteomes" id="UP000502608">
    <property type="component" value="Chromosome"/>
</dbReference>
<accession>A0A6G9QFC4</accession>
<dbReference type="KEGG" id="saes:HBH39_01050"/>
<protein>
    <recommendedName>
        <fullName evidence="3">Cytochrome oxidase assembly protein</fullName>
    </recommendedName>
</protein>